<comment type="caution">
    <text evidence="1">The sequence shown here is derived from an EMBL/GenBank/DDBJ whole genome shotgun (WGS) entry which is preliminary data.</text>
</comment>
<proteinExistence type="predicted"/>
<accession>A0AAV6UN56</accession>
<dbReference type="Proteomes" id="UP000827092">
    <property type="component" value="Unassembled WGS sequence"/>
</dbReference>
<evidence type="ECO:0000313" key="1">
    <source>
        <dbReference type="EMBL" id="KAG8185676.1"/>
    </source>
</evidence>
<reference evidence="1 2" key="1">
    <citation type="journal article" date="2022" name="Nat. Ecol. Evol.">
        <title>A masculinizing supergene underlies an exaggerated male reproductive morph in a spider.</title>
        <authorList>
            <person name="Hendrickx F."/>
            <person name="De Corte Z."/>
            <person name="Sonet G."/>
            <person name="Van Belleghem S.M."/>
            <person name="Kostlbacher S."/>
            <person name="Vangestel C."/>
        </authorList>
    </citation>
    <scope>NUCLEOTIDE SEQUENCE [LARGE SCALE GENOMIC DNA]</scope>
    <source>
        <strain evidence="1">W744_W776</strain>
    </source>
</reference>
<name>A0AAV6UN56_9ARAC</name>
<keyword evidence="2" id="KW-1185">Reference proteome</keyword>
<dbReference type="EMBL" id="JAFNEN010000327">
    <property type="protein sequence ID" value="KAG8185676.1"/>
    <property type="molecule type" value="Genomic_DNA"/>
</dbReference>
<dbReference type="AlphaFoldDB" id="A0AAV6UN56"/>
<protein>
    <submittedName>
        <fullName evidence="1">Uncharacterized protein</fullName>
    </submittedName>
</protein>
<sequence>MGCGGSRASRLVSPLSKAVISWNGAAPQPTALQLKERLRLLATKDASVQIVWIKFTVITQEYGYKPCNFDARSSKEANA</sequence>
<organism evidence="1 2">
    <name type="scientific">Oedothorax gibbosus</name>
    <dbReference type="NCBI Taxonomy" id="931172"/>
    <lineage>
        <taxon>Eukaryota</taxon>
        <taxon>Metazoa</taxon>
        <taxon>Ecdysozoa</taxon>
        <taxon>Arthropoda</taxon>
        <taxon>Chelicerata</taxon>
        <taxon>Arachnida</taxon>
        <taxon>Araneae</taxon>
        <taxon>Araneomorphae</taxon>
        <taxon>Entelegynae</taxon>
        <taxon>Araneoidea</taxon>
        <taxon>Linyphiidae</taxon>
        <taxon>Erigoninae</taxon>
        <taxon>Oedothorax</taxon>
    </lineage>
</organism>
<gene>
    <name evidence="1" type="ORF">JTE90_008946</name>
</gene>
<evidence type="ECO:0000313" key="2">
    <source>
        <dbReference type="Proteomes" id="UP000827092"/>
    </source>
</evidence>